<reference evidence="2" key="1">
    <citation type="journal article" date="2020" name="Phytopathology">
        <title>Genome Sequence Resources of Colletotrichum truncatum, C. plurivorum, C. musicola, and C. sojae: Four Species Pathogenic to Soybean (Glycine max).</title>
        <authorList>
            <person name="Rogerio F."/>
            <person name="Boufleur T.R."/>
            <person name="Ciampi-Guillardi M."/>
            <person name="Sukno S.A."/>
            <person name="Thon M.R."/>
            <person name="Massola Junior N.S."/>
            <person name="Baroncelli R."/>
        </authorList>
    </citation>
    <scope>NUCLEOTIDE SEQUENCE</scope>
    <source>
        <strain evidence="2">LFN0074</strain>
    </source>
</reference>
<dbReference type="AlphaFoldDB" id="A0A8H6U946"/>
<sequence length="217" mass="23740">MMLTTGQEPQSTELLPLTVAEEFDTRPQGEAKAGRTWAGSPHVNDSVESVGEDSEEGPAPAVDRSSARSTGSWVLGYASLEEARVGQWERVTPRTPKASSSGRKGGTRVRLAWRHRLRLCYYTRRKAADERRGQTFGPWARITVEVPSRLPASGQPAWREGTSKLVVDVETLQTTVDSRLAERLIRGAESGGERGTETFIAGPATVPILPSSRETWP</sequence>
<proteinExistence type="predicted"/>
<evidence type="ECO:0000313" key="3">
    <source>
        <dbReference type="Proteomes" id="UP000639643"/>
    </source>
</evidence>
<gene>
    <name evidence="2" type="ORF">CMUS01_00855</name>
</gene>
<feature type="region of interest" description="Disordered" evidence="1">
    <location>
        <begin position="1"/>
        <end position="69"/>
    </location>
</feature>
<protein>
    <submittedName>
        <fullName evidence="2">Uncharacterized protein</fullName>
    </submittedName>
</protein>
<organism evidence="2 3">
    <name type="scientific">Colletotrichum musicola</name>
    <dbReference type="NCBI Taxonomy" id="2175873"/>
    <lineage>
        <taxon>Eukaryota</taxon>
        <taxon>Fungi</taxon>
        <taxon>Dikarya</taxon>
        <taxon>Ascomycota</taxon>
        <taxon>Pezizomycotina</taxon>
        <taxon>Sordariomycetes</taxon>
        <taxon>Hypocreomycetidae</taxon>
        <taxon>Glomerellales</taxon>
        <taxon>Glomerellaceae</taxon>
        <taxon>Colletotrichum</taxon>
        <taxon>Colletotrichum orchidearum species complex</taxon>
    </lineage>
</organism>
<feature type="compositionally biased region" description="Basic and acidic residues" evidence="1">
    <location>
        <begin position="23"/>
        <end position="33"/>
    </location>
</feature>
<dbReference type="Proteomes" id="UP000639643">
    <property type="component" value="Unassembled WGS sequence"/>
</dbReference>
<evidence type="ECO:0000256" key="1">
    <source>
        <dbReference type="SAM" id="MobiDB-lite"/>
    </source>
</evidence>
<name>A0A8H6U946_9PEZI</name>
<dbReference type="EMBL" id="WIGM01000012">
    <property type="protein sequence ID" value="KAF6844671.1"/>
    <property type="molecule type" value="Genomic_DNA"/>
</dbReference>
<keyword evidence="3" id="KW-1185">Reference proteome</keyword>
<evidence type="ECO:0000313" key="2">
    <source>
        <dbReference type="EMBL" id="KAF6844671.1"/>
    </source>
</evidence>
<feature type="compositionally biased region" description="Polar residues" evidence="1">
    <location>
        <begin position="1"/>
        <end position="13"/>
    </location>
</feature>
<accession>A0A8H6U946</accession>
<comment type="caution">
    <text evidence="2">The sequence shown here is derived from an EMBL/GenBank/DDBJ whole genome shotgun (WGS) entry which is preliminary data.</text>
</comment>